<proteinExistence type="predicted"/>
<dbReference type="InterPro" id="IPR002298">
    <property type="entry name" value="DNA_polymerase_A"/>
</dbReference>
<name>A0A0F9VKZ8_9ZZZZ</name>
<sequence length="567" mass="65301">MYFNHDPSTNSYYYGETAPYKGMGKDLLFNQSHQVIGVDVETISLKERTAVGVGISLKPNLSFYFQLFPEVSPSIPWHLLTDPKVTKVMHNGLFDLPALREYDVDTTAIVDTMIMARLLCYQFTGLLDMSPVHRMEVHDMKEVLEEHGAKTTLELPQEVTARKCMQDSSATLQLYHELWEDTNKEYLATEMQVIPICIDMSYRGLLIDQNMRQIVEDILQEQSDYYLGLCEEEGFLPSSAQQVAWTLGDRGAYSVFRRLPYTNWKKTQLSTSKETLKKMDDPLAGIVLQYREYAKLNSTYIKPWAHDERAYTRFHLDAITGRPSSTDRNMQNIPGKFRKDGSKYPVNCRGVLLPDSGTWTDVDWEQLEPRVLAYLSEDKEMQHIFSLPKYNPDGSKNEDADIHLQVAMFMGVVRRLGKLTNLAMTYGATDETLAEQLGIKDIGRIRQLKDMWGRKFPQAMDWIDSRQEDALRTGMARTVFGRNIRLPTEEEESADSIKRKAIDYPCQGSAAEILKRGLIRMQKLNLSLQVHDELLVDGYVPDYTFKPLEDIAPFRTPVEVKYLERWE</sequence>
<dbReference type="Gene3D" id="3.30.420.10">
    <property type="entry name" value="Ribonuclease H-like superfamily/Ribonuclease H"/>
    <property type="match status" value="1"/>
</dbReference>
<evidence type="ECO:0000259" key="2">
    <source>
        <dbReference type="SMART" id="SM00482"/>
    </source>
</evidence>
<dbReference type="Pfam" id="PF01612">
    <property type="entry name" value="DNA_pol_A_exo1"/>
    <property type="match status" value="1"/>
</dbReference>
<dbReference type="GO" id="GO:0008408">
    <property type="term" value="F:3'-5' exonuclease activity"/>
    <property type="evidence" value="ECO:0007669"/>
    <property type="project" value="InterPro"/>
</dbReference>
<feature type="domain" description="DNA-directed DNA polymerase family A palm" evidence="2">
    <location>
        <begin position="348"/>
        <end position="542"/>
    </location>
</feature>
<dbReference type="PANTHER" id="PTHR10133">
    <property type="entry name" value="DNA POLYMERASE I"/>
    <property type="match status" value="1"/>
</dbReference>
<dbReference type="Gene3D" id="1.20.1060.10">
    <property type="entry name" value="Taq DNA Polymerase, Chain T, domain 4"/>
    <property type="match status" value="1"/>
</dbReference>
<dbReference type="Pfam" id="PF00476">
    <property type="entry name" value="DNA_pol_A"/>
    <property type="match status" value="1"/>
</dbReference>
<dbReference type="PRINTS" id="PR00868">
    <property type="entry name" value="DNAPOLI"/>
</dbReference>
<dbReference type="SMART" id="SM00482">
    <property type="entry name" value="POLAc"/>
    <property type="match status" value="1"/>
</dbReference>
<dbReference type="SUPFAM" id="SSF56672">
    <property type="entry name" value="DNA/RNA polymerases"/>
    <property type="match status" value="1"/>
</dbReference>
<evidence type="ECO:0000256" key="1">
    <source>
        <dbReference type="ARBA" id="ARBA00022705"/>
    </source>
</evidence>
<evidence type="ECO:0000313" key="3">
    <source>
        <dbReference type="EMBL" id="KKN74181.1"/>
    </source>
</evidence>
<dbReference type="EMBL" id="LAZR01000330">
    <property type="protein sequence ID" value="KKN74181.1"/>
    <property type="molecule type" value="Genomic_DNA"/>
</dbReference>
<dbReference type="InterPro" id="IPR043502">
    <property type="entry name" value="DNA/RNA_pol_sf"/>
</dbReference>
<dbReference type="Gene3D" id="1.10.150.20">
    <property type="entry name" value="5' to 3' exonuclease, C-terminal subdomain"/>
    <property type="match status" value="1"/>
</dbReference>
<comment type="caution">
    <text evidence="3">The sequence shown here is derived from an EMBL/GenBank/DDBJ whole genome shotgun (WGS) entry which is preliminary data.</text>
</comment>
<reference evidence="3" key="1">
    <citation type="journal article" date="2015" name="Nature">
        <title>Complex archaea that bridge the gap between prokaryotes and eukaryotes.</title>
        <authorList>
            <person name="Spang A."/>
            <person name="Saw J.H."/>
            <person name="Jorgensen S.L."/>
            <person name="Zaremba-Niedzwiedzka K."/>
            <person name="Martijn J."/>
            <person name="Lind A.E."/>
            <person name="van Eijk R."/>
            <person name="Schleper C."/>
            <person name="Guy L."/>
            <person name="Ettema T.J."/>
        </authorList>
    </citation>
    <scope>NUCLEOTIDE SEQUENCE</scope>
</reference>
<dbReference type="AlphaFoldDB" id="A0A0F9VKZ8"/>
<keyword evidence="1" id="KW-0235">DNA replication</keyword>
<dbReference type="GO" id="GO:0003677">
    <property type="term" value="F:DNA binding"/>
    <property type="evidence" value="ECO:0007669"/>
    <property type="project" value="InterPro"/>
</dbReference>
<dbReference type="Gene3D" id="3.30.70.370">
    <property type="match status" value="1"/>
</dbReference>
<dbReference type="InterPro" id="IPR036397">
    <property type="entry name" value="RNaseH_sf"/>
</dbReference>
<dbReference type="GO" id="GO:0006302">
    <property type="term" value="P:double-strand break repair"/>
    <property type="evidence" value="ECO:0007669"/>
    <property type="project" value="TreeGrafter"/>
</dbReference>
<dbReference type="PANTHER" id="PTHR10133:SF27">
    <property type="entry name" value="DNA POLYMERASE NU"/>
    <property type="match status" value="1"/>
</dbReference>
<dbReference type="SUPFAM" id="SSF53098">
    <property type="entry name" value="Ribonuclease H-like"/>
    <property type="match status" value="1"/>
</dbReference>
<dbReference type="GO" id="GO:0003887">
    <property type="term" value="F:DNA-directed DNA polymerase activity"/>
    <property type="evidence" value="ECO:0007669"/>
    <property type="project" value="InterPro"/>
</dbReference>
<dbReference type="GO" id="GO:0006261">
    <property type="term" value="P:DNA-templated DNA replication"/>
    <property type="evidence" value="ECO:0007669"/>
    <property type="project" value="InterPro"/>
</dbReference>
<gene>
    <name evidence="3" type="ORF">LCGC14_0392670</name>
</gene>
<protein>
    <recommendedName>
        <fullName evidence="2">DNA-directed DNA polymerase family A palm domain-containing protein</fullName>
    </recommendedName>
</protein>
<dbReference type="InterPro" id="IPR012337">
    <property type="entry name" value="RNaseH-like_sf"/>
</dbReference>
<organism evidence="3">
    <name type="scientific">marine sediment metagenome</name>
    <dbReference type="NCBI Taxonomy" id="412755"/>
    <lineage>
        <taxon>unclassified sequences</taxon>
        <taxon>metagenomes</taxon>
        <taxon>ecological metagenomes</taxon>
    </lineage>
</organism>
<dbReference type="InterPro" id="IPR002562">
    <property type="entry name" value="3'-5'_exonuclease_dom"/>
</dbReference>
<dbReference type="InterPro" id="IPR001098">
    <property type="entry name" value="DNA-dir_DNA_pol_A_palm_dom"/>
</dbReference>
<accession>A0A0F9VKZ8</accession>